<dbReference type="AlphaFoldDB" id="A0A7S9Q6F9"/>
<dbReference type="Proteomes" id="UP000594430">
    <property type="component" value="Plasmid pVIM-24-ZDHY414"/>
</dbReference>
<protein>
    <recommendedName>
        <fullName evidence="4">DUF333 domain-containing protein</fullName>
    </recommendedName>
</protein>
<dbReference type="RefSeq" id="WP_191088001.1">
    <property type="nucleotide sequence ID" value="NZ_CP064945.1"/>
</dbReference>
<evidence type="ECO:0000256" key="1">
    <source>
        <dbReference type="SAM" id="SignalP"/>
    </source>
</evidence>
<sequence>MKATNKQIVLRAALSAALAFFASTATAEEQTDMAIPTPEPTAIDYQACDGLAEGDLVEYSMAGGKSFIGTCEVIGDRLAAVPLQRPGSTK</sequence>
<accession>A0A7S9Q6F9</accession>
<feature type="signal peptide" evidence="1">
    <location>
        <begin position="1"/>
        <end position="27"/>
    </location>
</feature>
<evidence type="ECO:0000313" key="3">
    <source>
        <dbReference type="Proteomes" id="UP000594430"/>
    </source>
</evidence>
<geneLocation type="plasmid" evidence="2 3">
    <name>pVIM-24-ZDHY414</name>
</geneLocation>
<evidence type="ECO:0000313" key="2">
    <source>
        <dbReference type="EMBL" id="QPH52070.1"/>
    </source>
</evidence>
<gene>
    <name evidence="2" type="ORF">IZU98_24645</name>
</gene>
<organism evidence="2 3">
    <name type="scientific">Pseudomonas fulva</name>
    <dbReference type="NCBI Taxonomy" id="47880"/>
    <lineage>
        <taxon>Bacteria</taxon>
        <taxon>Pseudomonadati</taxon>
        <taxon>Pseudomonadota</taxon>
        <taxon>Gammaproteobacteria</taxon>
        <taxon>Pseudomonadales</taxon>
        <taxon>Pseudomonadaceae</taxon>
        <taxon>Pseudomonas</taxon>
    </lineage>
</organism>
<reference evidence="2 3" key="1">
    <citation type="submission" date="2020-11" db="EMBL/GenBank/DDBJ databases">
        <title>Pseudomonas fulva producing VIM-24.</title>
        <authorList>
            <person name="Liu S."/>
        </authorList>
    </citation>
    <scope>NUCLEOTIDE SEQUENCE [LARGE SCALE GENOMIC DNA]</scope>
    <source>
        <strain evidence="2 3">ZDHY414</strain>
        <plasmid evidence="2 3">pVIM-24-ZDHY414</plasmid>
    </source>
</reference>
<name>A0A7S9Q6F9_9PSED</name>
<feature type="chain" id="PRO_5031204555" description="DUF333 domain-containing protein" evidence="1">
    <location>
        <begin position="28"/>
        <end position="90"/>
    </location>
</feature>
<keyword evidence="1" id="KW-0732">Signal</keyword>
<evidence type="ECO:0008006" key="4">
    <source>
        <dbReference type="Google" id="ProtNLM"/>
    </source>
</evidence>
<dbReference type="EMBL" id="CP064948">
    <property type="protein sequence ID" value="QPH52070.1"/>
    <property type="molecule type" value="Genomic_DNA"/>
</dbReference>
<proteinExistence type="predicted"/>
<keyword evidence="2" id="KW-0614">Plasmid</keyword>